<sequence>MRGTSTTRQTITKYTPSRRQEPRRTRIPDRPNKSANLWSVAKNFAGKDLAKVSLPVNFNEPLSFLQRLTEDFEYAELLDLAADSDNGMQIAYVAAFAISSYSSTVERVGKPFNPLLGETYECDRTDDLGWKCISEQVSHHPPISAIHCVGKKWKVWQQFTMDSKFRGKYIRVVPIGIVHLLFPASGNHFTWNKVETTVNNVILGNLWIDQTGTMIIKNHKTGWQSDIEFIPYNYYNKEEQRSIKGVIKNDKGEVKLILTGCWNDKLKVSAIYKTDIAQVIWERSPLLPDSKNYYYFSLFACQLNEMEPNVAPTDSRKRPDQRLMEEGKWEQANALKTALEEKQRSKRRDSNEFNPLWFELGKDTVTGEPLYIYKGTYWDCKDKQHWSKCPNLFDLSVD</sequence>
<evidence type="ECO:0000256" key="2">
    <source>
        <dbReference type="ARBA" id="ARBA00022553"/>
    </source>
</evidence>
<protein>
    <recommendedName>
        <fullName evidence="5">Oxysterol-binding protein</fullName>
    </recommendedName>
</protein>
<dbReference type="GO" id="GO:0005829">
    <property type="term" value="C:cytosol"/>
    <property type="evidence" value="ECO:0007669"/>
    <property type="project" value="TreeGrafter"/>
</dbReference>
<keyword evidence="3" id="KW-0446">Lipid-binding</keyword>
<dbReference type="Pfam" id="PF01237">
    <property type="entry name" value="Oxysterol_BP"/>
    <property type="match status" value="1"/>
</dbReference>
<evidence type="ECO:0000313" key="8">
    <source>
        <dbReference type="Proteomes" id="UP001461498"/>
    </source>
</evidence>
<reference evidence="7 8" key="1">
    <citation type="submission" date="2022-12" db="EMBL/GenBank/DDBJ databases">
        <title>Chromosome-level genome assembly of true bugs.</title>
        <authorList>
            <person name="Ma L."/>
            <person name="Li H."/>
        </authorList>
    </citation>
    <scope>NUCLEOTIDE SEQUENCE [LARGE SCALE GENOMIC DNA]</scope>
    <source>
        <strain evidence="7">Lab_2022b</strain>
    </source>
</reference>
<organism evidence="7 8">
    <name type="scientific">Rhynocoris fuscipes</name>
    <dbReference type="NCBI Taxonomy" id="488301"/>
    <lineage>
        <taxon>Eukaryota</taxon>
        <taxon>Metazoa</taxon>
        <taxon>Ecdysozoa</taxon>
        <taxon>Arthropoda</taxon>
        <taxon>Hexapoda</taxon>
        <taxon>Insecta</taxon>
        <taxon>Pterygota</taxon>
        <taxon>Neoptera</taxon>
        <taxon>Paraneoptera</taxon>
        <taxon>Hemiptera</taxon>
        <taxon>Heteroptera</taxon>
        <taxon>Panheteroptera</taxon>
        <taxon>Cimicomorpha</taxon>
        <taxon>Reduviidae</taxon>
        <taxon>Harpactorinae</taxon>
        <taxon>Harpactorini</taxon>
        <taxon>Rhynocoris</taxon>
    </lineage>
</organism>
<feature type="compositionally biased region" description="Polar residues" evidence="6">
    <location>
        <begin position="1"/>
        <end position="17"/>
    </location>
</feature>
<dbReference type="Proteomes" id="UP001461498">
    <property type="component" value="Unassembled WGS sequence"/>
</dbReference>
<proteinExistence type="inferred from homology"/>
<keyword evidence="5" id="KW-0445">Lipid transport</keyword>
<dbReference type="InterPro" id="IPR000648">
    <property type="entry name" value="Oxysterol-bd"/>
</dbReference>
<gene>
    <name evidence="7" type="ORF">O3M35_013014</name>
</gene>
<comment type="similarity">
    <text evidence="1 4">Belongs to the OSBP family.</text>
</comment>
<evidence type="ECO:0000256" key="4">
    <source>
        <dbReference type="RuleBase" id="RU003844"/>
    </source>
</evidence>
<dbReference type="GO" id="GO:0120009">
    <property type="term" value="P:intermembrane lipid transfer"/>
    <property type="evidence" value="ECO:0007669"/>
    <property type="project" value="UniProtKB-ARBA"/>
</dbReference>
<evidence type="ECO:0000256" key="3">
    <source>
        <dbReference type="ARBA" id="ARBA00023121"/>
    </source>
</evidence>
<evidence type="ECO:0000313" key="7">
    <source>
        <dbReference type="EMBL" id="KAK9496721.1"/>
    </source>
</evidence>
<comment type="caution">
    <text evidence="7">The sequence shown here is derived from an EMBL/GenBank/DDBJ whole genome shotgun (WGS) entry which is preliminary data.</text>
</comment>
<dbReference type="PROSITE" id="PS01013">
    <property type="entry name" value="OSBP"/>
    <property type="match status" value="1"/>
</dbReference>
<dbReference type="AlphaFoldDB" id="A0AAW1CF14"/>
<feature type="region of interest" description="Disordered" evidence="6">
    <location>
        <begin position="1"/>
        <end position="33"/>
    </location>
</feature>
<evidence type="ECO:0000256" key="6">
    <source>
        <dbReference type="SAM" id="MobiDB-lite"/>
    </source>
</evidence>
<name>A0AAW1CF14_9HEMI</name>
<dbReference type="EMBL" id="JAPXFL010000060">
    <property type="protein sequence ID" value="KAK9496721.1"/>
    <property type="molecule type" value="Genomic_DNA"/>
</dbReference>
<feature type="compositionally biased region" description="Basic and acidic residues" evidence="6">
    <location>
        <begin position="18"/>
        <end position="32"/>
    </location>
</feature>
<evidence type="ECO:0000256" key="5">
    <source>
        <dbReference type="RuleBase" id="RU003845"/>
    </source>
</evidence>
<dbReference type="GO" id="GO:0032934">
    <property type="term" value="F:sterol binding"/>
    <property type="evidence" value="ECO:0007669"/>
    <property type="project" value="TreeGrafter"/>
</dbReference>
<dbReference type="InterPro" id="IPR018494">
    <property type="entry name" value="Oxysterol-bd_CS"/>
</dbReference>
<dbReference type="PANTHER" id="PTHR10972">
    <property type="entry name" value="OXYSTEROL-BINDING PROTEIN-RELATED"/>
    <property type="match status" value="1"/>
</dbReference>
<evidence type="ECO:0000256" key="1">
    <source>
        <dbReference type="ARBA" id="ARBA00008842"/>
    </source>
</evidence>
<keyword evidence="8" id="KW-1185">Reference proteome</keyword>
<dbReference type="FunFam" id="2.40.160.120:FF:000001">
    <property type="entry name" value="Oxysterol-binding protein"/>
    <property type="match status" value="1"/>
</dbReference>
<dbReference type="InterPro" id="IPR037239">
    <property type="entry name" value="OSBP_sf"/>
</dbReference>
<keyword evidence="2" id="KW-0597">Phosphoprotein</keyword>
<dbReference type="PANTHER" id="PTHR10972:SF205">
    <property type="entry name" value="OXYSTEROL-BINDING PROTEIN 1"/>
    <property type="match status" value="1"/>
</dbReference>
<dbReference type="GO" id="GO:0097038">
    <property type="term" value="C:perinuclear endoplasmic reticulum"/>
    <property type="evidence" value="ECO:0007669"/>
    <property type="project" value="TreeGrafter"/>
</dbReference>
<dbReference type="Gene3D" id="2.40.160.120">
    <property type="match status" value="1"/>
</dbReference>
<dbReference type="SUPFAM" id="SSF144000">
    <property type="entry name" value="Oxysterol-binding protein-like"/>
    <property type="match status" value="1"/>
</dbReference>
<accession>A0AAW1CF14</accession>
<dbReference type="GO" id="GO:0005886">
    <property type="term" value="C:plasma membrane"/>
    <property type="evidence" value="ECO:0007669"/>
    <property type="project" value="TreeGrafter"/>
</dbReference>
<keyword evidence="5" id="KW-0813">Transport</keyword>